<evidence type="ECO:0008006" key="3">
    <source>
        <dbReference type="Google" id="ProtNLM"/>
    </source>
</evidence>
<dbReference type="InterPro" id="IPR032287">
    <property type="entry name" value="DUF4838"/>
</dbReference>
<dbReference type="AlphaFoldDB" id="A0A087D0S3"/>
<name>A0A087D0S3_9BIFI</name>
<comment type="caution">
    <text evidence="1">The sequence shown here is derived from an EMBL/GenBank/DDBJ whole genome shotgun (WGS) entry which is preliminary data.</text>
</comment>
<gene>
    <name evidence="1" type="ORF">BSAE_0587</name>
</gene>
<sequence>MSDVAMTIGLAVEAGEAVAATCRNEFTRLAHAVFGLTVTDAQTGQGQAQVSLASDRVHNGPGIHDAFAIDLKDGRLSIHANTDVALLIGVYRFFQEMGCRWTRPGRAHELLAALNPSAFASRSLHLEQTASQVHRGVCIEGADSIENILDFIDWMPKVGFNAFFVQFENPYSFLKRWYDHEFNPYAAKEPFSTDIAQRMSDQVDEAMAARGLVHHRVGHGWTGEVLGYSSKFGWERGITLPEDRKPLVAEVNGKRELIDGAPILTSLDFANPEVIPAMVEHVVDYARRRPDVDYLHVWLSDADNNICECAECSKELVSDQYVRFLNLLDERLTEERLDTRICFLLYHELLFAPEHERIAHPERFTMMFAPITRTFEKSYADVDYDHGVPEPEPYVRNHYTMPNSLEENLAYLFAWRKVFDGDSFVYDYPLGRAHYGDLGYMKIARTISRDVKYLGHLGLGGYMSCQELRVGAPTFFPDYVMGRTLWDDTLDYEDLKREYFEALYGPDWQQAAQWLERLSELSSCDYFNAIGSRQDPVMADRYAQAVKEADGFLDVIEAHIASCEGPVKREWVLLSHHRTYVLHLAGALRALAAGDGDEADHLWHGFLDFIRRNEQLNQPNLDVYRVIEVAKNYAGFKL</sequence>
<dbReference type="RefSeq" id="WP_238556882.1">
    <property type="nucleotide sequence ID" value="NZ_JDTM01000007.1"/>
</dbReference>
<evidence type="ECO:0000313" key="1">
    <source>
        <dbReference type="EMBL" id="KFI89123.1"/>
    </source>
</evidence>
<reference evidence="1 2" key="1">
    <citation type="submission" date="2014-03" db="EMBL/GenBank/DDBJ databases">
        <title>Genomics of Bifidobacteria.</title>
        <authorList>
            <person name="Ventura M."/>
            <person name="Milani C."/>
            <person name="Lugli G.A."/>
        </authorList>
    </citation>
    <scope>NUCLEOTIDE SEQUENCE [LARGE SCALE GENOMIC DNA]</scope>
    <source>
        <strain evidence="1 2">LMG 14934</strain>
    </source>
</reference>
<dbReference type="Proteomes" id="UP000029040">
    <property type="component" value="Unassembled WGS sequence"/>
</dbReference>
<dbReference type="Pfam" id="PF16126">
    <property type="entry name" value="DUF4838"/>
    <property type="match status" value="1"/>
</dbReference>
<dbReference type="EMBL" id="JGZM01000001">
    <property type="protein sequence ID" value="KFI89123.1"/>
    <property type="molecule type" value="Genomic_DNA"/>
</dbReference>
<protein>
    <recommendedName>
        <fullName evidence="3">DUF4838 domain-containing protein</fullName>
    </recommendedName>
</protein>
<evidence type="ECO:0000313" key="2">
    <source>
        <dbReference type="Proteomes" id="UP000029040"/>
    </source>
</evidence>
<accession>A0A087D0S3</accession>
<organism evidence="1 2">
    <name type="scientific">Bifidobacterium pullorum subsp. saeculare DSM 6531 = LMG 14934</name>
    <dbReference type="NCBI Taxonomy" id="1437611"/>
    <lineage>
        <taxon>Bacteria</taxon>
        <taxon>Bacillati</taxon>
        <taxon>Actinomycetota</taxon>
        <taxon>Actinomycetes</taxon>
        <taxon>Bifidobacteriales</taxon>
        <taxon>Bifidobacteriaceae</taxon>
        <taxon>Bifidobacterium</taxon>
    </lineage>
</organism>
<proteinExistence type="predicted"/>